<sequence>MRPPTTPRLLLLLLLLLAPSSTQPLPSSISSSSLPGPPSRRIIFTPSSSTSDKASASTTSLIEKSSTHRRLQRTAAAALPLAISVSFTTALIFVKYTTLVLFIKKVSFLSYEALGDWYSGRYIRMTYTSLEKLYVSQYEAPALARSFGRMSLQTVASLLVAQMFTILCSHLSLSVPPNLPSPHSRWYAAMWISAVLASGVVVDILTSQGTSNLLSVTPKPSRNRRLLPKLPQSLYFLRLLRGADLTDEGRRFEYESPAQTRFTLGGFPSTTTPSTTAAAAVSPPTPAQPLDRHRPSLPHPRLPHPFVFLAVWVPLKIMQFMCVGKVLLAGGGFVADTPSLTVSPVASPPIAMKAMIAFLIQIALGDEWSRVLFVEQRVGLALIVSGFHLACVARFVFLFIQFGADAGLSRRTQVLFKAFLLPSVAWTAAGLVMNWRVYRWKIAEKEREEARRRKFISWGWPRSWCEIDPYE</sequence>
<evidence type="ECO:0000256" key="2">
    <source>
        <dbReference type="ARBA" id="ARBA00007524"/>
    </source>
</evidence>
<keyword evidence="4 7" id="KW-1133">Transmembrane helix</keyword>
<keyword evidence="5 7" id="KW-0472">Membrane</keyword>
<evidence type="ECO:0000256" key="4">
    <source>
        <dbReference type="ARBA" id="ARBA00022989"/>
    </source>
</evidence>
<name>A0ABQ6MCP2_9STRA</name>
<comment type="similarity">
    <text evidence="2">Belongs to the TspO/BZRP family.</text>
</comment>
<evidence type="ECO:0000256" key="3">
    <source>
        <dbReference type="ARBA" id="ARBA00022692"/>
    </source>
</evidence>
<evidence type="ECO:0000256" key="5">
    <source>
        <dbReference type="ARBA" id="ARBA00023136"/>
    </source>
</evidence>
<dbReference type="EMBL" id="BRYB01001362">
    <property type="protein sequence ID" value="GMI23945.1"/>
    <property type="molecule type" value="Genomic_DNA"/>
</dbReference>
<feature type="compositionally biased region" description="Low complexity" evidence="6">
    <location>
        <begin position="45"/>
        <end position="60"/>
    </location>
</feature>
<dbReference type="InterPro" id="IPR004307">
    <property type="entry name" value="TspO_MBR"/>
</dbReference>
<feature type="region of interest" description="Disordered" evidence="6">
    <location>
        <begin position="45"/>
        <end position="65"/>
    </location>
</feature>
<feature type="compositionally biased region" description="Low complexity" evidence="6">
    <location>
        <begin position="272"/>
        <end position="282"/>
    </location>
</feature>
<keyword evidence="3 7" id="KW-0812">Transmembrane</keyword>
<feature type="signal peptide" evidence="8">
    <location>
        <begin position="1"/>
        <end position="22"/>
    </location>
</feature>
<feature type="transmembrane region" description="Helical" evidence="7">
    <location>
        <begin position="155"/>
        <end position="173"/>
    </location>
</feature>
<comment type="subcellular location">
    <subcellularLocation>
        <location evidence="1">Membrane</location>
        <topology evidence="1">Multi-pass membrane protein</topology>
    </subcellularLocation>
</comment>
<organism evidence="9 10">
    <name type="scientific">Tetraparma gracilis</name>
    <dbReference type="NCBI Taxonomy" id="2962635"/>
    <lineage>
        <taxon>Eukaryota</taxon>
        <taxon>Sar</taxon>
        <taxon>Stramenopiles</taxon>
        <taxon>Ochrophyta</taxon>
        <taxon>Bolidophyceae</taxon>
        <taxon>Parmales</taxon>
        <taxon>Triparmaceae</taxon>
        <taxon>Tetraparma</taxon>
    </lineage>
</organism>
<dbReference type="Proteomes" id="UP001165060">
    <property type="component" value="Unassembled WGS sequence"/>
</dbReference>
<evidence type="ECO:0000256" key="7">
    <source>
        <dbReference type="SAM" id="Phobius"/>
    </source>
</evidence>
<comment type="caution">
    <text evidence="9">The sequence shown here is derived from an EMBL/GenBank/DDBJ whole genome shotgun (WGS) entry which is preliminary data.</text>
</comment>
<accession>A0ABQ6MCP2</accession>
<dbReference type="Pfam" id="PF03073">
    <property type="entry name" value="TspO_MBR"/>
    <property type="match status" value="1"/>
</dbReference>
<feature type="transmembrane region" description="Helical" evidence="7">
    <location>
        <begin position="185"/>
        <end position="205"/>
    </location>
</feature>
<reference evidence="9 10" key="1">
    <citation type="journal article" date="2023" name="Commun. Biol.">
        <title>Genome analysis of Parmales, the sister group of diatoms, reveals the evolutionary specialization of diatoms from phago-mixotrophs to photoautotrophs.</title>
        <authorList>
            <person name="Ban H."/>
            <person name="Sato S."/>
            <person name="Yoshikawa S."/>
            <person name="Yamada K."/>
            <person name="Nakamura Y."/>
            <person name="Ichinomiya M."/>
            <person name="Sato N."/>
            <person name="Blanc-Mathieu R."/>
            <person name="Endo H."/>
            <person name="Kuwata A."/>
            <person name="Ogata H."/>
        </authorList>
    </citation>
    <scope>NUCLEOTIDE SEQUENCE [LARGE SCALE GENOMIC DNA]</scope>
</reference>
<feature type="transmembrane region" description="Helical" evidence="7">
    <location>
        <begin position="75"/>
        <end position="94"/>
    </location>
</feature>
<evidence type="ECO:0000256" key="1">
    <source>
        <dbReference type="ARBA" id="ARBA00004141"/>
    </source>
</evidence>
<keyword evidence="10" id="KW-1185">Reference proteome</keyword>
<evidence type="ECO:0000313" key="10">
    <source>
        <dbReference type="Proteomes" id="UP001165060"/>
    </source>
</evidence>
<feature type="transmembrane region" description="Helical" evidence="7">
    <location>
        <begin position="380"/>
        <end position="402"/>
    </location>
</feature>
<evidence type="ECO:0000256" key="6">
    <source>
        <dbReference type="SAM" id="MobiDB-lite"/>
    </source>
</evidence>
<feature type="chain" id="PRO_5047322497" evidence="8">
    <location>
        <begin position="23"/>
        <end position="471"/>
    </location>
</feature>
<feature type="transmembrane region" description="Helical" evidence="7">
    <location>
        <begin position="414"/>
        <end position="435"/>
    </location>
</feature>
<dbReference type="InterPro" id="IPR038330">
    <property type="entry name" value="TspO/MBR-related_sf"/>
</dbReference>
<gene>
    <name evidence="9" type="ORF">TeGR_g275</name>
</gene>
<evidence type="ECO:0000313" key="9">
    <source>
        <dbReference type="EMBL" id="GMI23945.1"/>
    </source>
</evidence>
<dbReference type="Gene3D" id="1.20.1260.100">
    <property type="entry name" value="TspO/MBR protein"/>
    <property type="match status" value="1"/>
</dbReference>
<protein>
    <submittedName>
        <fullName evidence="9">Uncharacterized protein</fullName>
    </submittedName>
</protein>
<keyword evidence="8" id="KW-0732">Signal</keyword>
<feature type="region of interest" description="Disordered" evidence="6">
    <location>
        <begin position="272"/>
        <end position="292"/>
    </location>
</feature>
<proteinExistence type="inferred from homology"/>
<evidence type="ECO:0000256" key="8">
    <source>
        <dbReference type="SAM" id="SignalP"/>
    </source>
</evidence>